<accession>A0A655FYS1</accession>
<organism evidence="1 2">
    <name type="scientific">Mycobacterium tuberculosis</name>
    <dbReference type="NCBI Taxonomy" id="1773"/>
    <lineage>
        <taxon>Bacteria</taxon>
        <taxon>Bacillati</taxon>
        <taxon>Actinomycetota</taxon>
        <taxon>Actinomycetes</taxon>
        <taxon>Mycobacteriales</taxon>
        <taxon>Mycobacteriaceae</taxon>
        <taxon>Mycobacterium</taxon>
        <taxon>Mycobacterium tuberculosis complex</taxon>
    </lineage>
</organism>
<evidence type="ECO:0000313" key="1">
    <source>
        <dbReference type="EMBL" id="CNW82476.1"/>
    </source>
</evidence>
<name>A0A655FYS1_MYCTX</name>
<dbReference type="AlphaFoldDB" id="A0A655FYS1"/>
<proteinExistence type="predicted"/>
<sequence length="109" mass="12070">MFFGASILRRFAFARDQHILDAHLGELLVDGGFAIAAVGGDGARRASGALFHPRHRWRQLRRIGWVALLHSVIQHNPVIVVDDLGLVLKLDRLTEPTLGDRGGHHRRAG</sequence>
<reference evidence="1 2" key="1">
    <citation type="submission" date="2015-03" db="EMBL/GenBank/DDBJ databases">
        <authorList>
            <consortium name="Pathogen Informatics"/>
        </authorList>
    </citation>
    <scope>NUCLEOTIDE SEQUENCE [LARGE SCALE GENOMIC DNA]</scope>
    <source>
        <strain evidence="1 2">D00501624</strain>
    </source>
</reference>
<gene>
    <name evidence="1" type="ORF">ERS007661_04296</name>
</gene>
<dbReference type="Proteomes" id="UP000039217">
    <property type="component" value="Unassembled WGS sequence"/>
</dbReference>
<dbReference type="EMBL" id="CQQC01002428">
    <property type="protein sequence ID" value="CNW82476.1"/>
    <property type="molecule type" value="Genomic_DNA"/>
</dbReference>
<protein>
    <submittedName>
        <fullName evidence="1">Uncharacterized protein</fullName>
    </submittedName>
</protein>
<evidence type="ECO:0000313" key="2">
    <source>
        <dbReference type="Proteomes" id="UP000039217"/>
    </source>
</evidence>